<dbReference type="PROSITE" id="PS51318">
    <property type="entry name" value="TAT"/>
    <property type="match status" value="1"/>
</dbReference>
<comment type="similarity">
    <text evidence="2">Belongs to the bacterial solute-binding protein SsuA/TauA family.</text>
</comment>
<evidence type="ECO:0000256" key="2">
    <source>
        <dbReference type="ARBA" id="ARBA00010742"/>
    </source>
</evidence>
<evidence type="ECO:0000313" key="6">
    <source>
        <dbReference type="Proteomes" id="UP001371218"/>
    </source>
</evidence>
<organism evidence="5 6">
    <name type="scientific">Ideonella lacteola</name>
    <dbReference type="NCBI Taxonomy" id="2984193"/>
    <lineage>
        <taxon>Bacteria</taxon>
        <taxon>Pseudomonadati</taxon>
        <taxon>Pseudomonadota</taxon>
        <taxon>Betaproteobacteria</taxon>
        <taxon>Burkholderiales</taxon>
        <taxon>Sphaerotilaceae</taxon>
        <taxon>Ideonella</taxon>
    </lineage>
</organism>
<dbReference type="PANTHER" id="PTHR30024:SF47">
    <property type="entry name" value="TAURINE-BINDING PERIPLASMIC PROTEIN"/>
    <property type="match status" value="1"/>
</dbReference>
<name>A0ABU9BIA8_9BURK</name>
<keyword evidence="6" id="KW-1185">Reference proteome</keyword>
<proteinExistence type="inferred from homology"/>
<evidence type="ECO:0000256" key="3">
    <source>
        <dbReference type="ARBA" id="ARBA00022729"/>
    </source>
</evidence>
<gene>
    <name evidence="5" type="ORF">AACH06_01485</name>
</gene>
<dbReference type="SUPFAM" id="SSF53850">
    <property type="entry name" value="Periplasmic binding protein-like II"/>
    <property type="match status" value="1"/>
</dbReference>
<reference evidence="5 6" key="1">
    <citation type="submission" date="2024-04" db="EMBL/GenBank/DDBJ databases">
        <title>Novel species of the genus Ideonella isolated from streams.</title>
        <authorList>
            <person name="Lu H."/>
        </authorList>
    </citation>
    <scope>NUCLEOTIDE SEQUENCE [LARGE SCALE GENOMIC DNA]</scope>
    <source>
        <strain evidence="5 6">DXS29W</strain>
    </source>
</reference>
<dbReference type="Pfam" id="PF13379">
    <property type="entry name" value="NMT1_2"/>
    <property type="match status" value="1"/>
</dbReference>
<evidence type="ECO:0000313" key="5">
    <source>
        <dbReference type="EMBL" id="MEK8029479.1"/>
    </source>
</evidence>
<dbReference type="EMBL" id="JBBUTG010000001">
    <property type="protein sequence ID" value="MEK8029479.1"/>
    <property type="molecule type" value="Genomic_DNA"/>
</dbReference>
<keyword evidence="3 4" id="KW-0732">Signal</keyword>
<dbReference type="PANTHER" id="PTHR30024">
    <property type="entry name" value="ALIPHATIC SULFONATES-BINDING PROTEIN-RELATED"/>
    <property type="match status" value="1"/>
</dbReference>
<dbReference type="RefSeq" id="WP_341423816.1">
    <property type="nucleotide sequence ID" value="NZ_JBBUTG010000001.1"/>
</dbReference>
<accession>A0ABU9BIA8</accession>
<evidence type="ECO:0000256" key="1">
    <source>
        <dbReference type="ARBA" id="ARBA00004418"/>
    </source>
</evidence>
<dbReference type="Proteomes" id="UP001371218">
    <property type="component" value="Unassembled WGS sequence"/>
</dbReference>
<comment type="subcellular location">
    <subcellularLocation>
        <location evidence="1">Periplasm</location>
    </subcellularLocation>
</comment>
<dbReference type="InterPro" id="IPR006311">
    <property type="entry name" value="TAT_signal"/>
</dbReference>
<dbReference type="Gene3D" id="3.40.190.10">
    <property type="entry name" value="Periplasmic binding protein-like II"/>
    <property type="match status" value="2"/>
</dbReference>
<protein>
    <submittedName>
        <fullName evidence="5">ABC transporter substrate-binding protein</fullName>
    </submittedName>
</protein>
<comment type="caution">
    <text evidence="5">The sequence shown here is derived from an EMBL/GenBank/DDBJ whole genome shotgun (WGS) entry which is preliminary data.</text>
</comment>
<evidence type="ECO:0000256" key="4">
    <source>
        <dbReference type="SAM" id="SignalP"/>
    </source>
</evidence>
<feature type="signal peptide" evidence="4">
    <location>
        <begin position="1"/>
        <end position="32"/>
    </location>
</feature>
<sequence>MPLNFSNTRRAALLQGAAAAGALCLPALSARAATKVAFGYSAVSDFATVFIATDEGMFAKRGLEVELKFIPITSTIPAAIQSGSLQMGGPTPTGYLQAVQGGLDHVVLGGGGVLSKTYTELGLVARAGAGIKTPQDCAGKKIGVPGIGALLHVAFSQWLKVNGVSAQSVTFIESPFPQHADMVKGGTVDAVVTGGPFMTRIIDSGAGYVASYFTTFLPEGYPTVIHVARRDWVAANPAAVKAFREGLQEATAFLLQSKNDARVRELLGKYLKLAPPAVAKMQISPPGPVVTAKQLQWWGTLLRDQGLVTSNMNYADLVLKA</sequence>
<feature type="chain" id="PRO_5045217390" evidence="4">
    <location>
        <begin position="33"/>
        <end position="321"/>
    </location>
</feature>